<organism evidence="8 9">
    <name type="scientific">Streptomyces tamarix</name>
    <dbReference type="NCBI Taxonomy" id="3078565"/>
    <lineage>
        <taxon>Bacteria</taxon>
        <taxon>Bacillati</taxon>
        <taxon>Actinomycetota</taxon>
        <taxon>Actinomycetes</taxon>
        <taxon>Kitasatosporales</taxon>
        <taxon>Streptomycetaceae</taxon>
        <taxon>Streptomyces</taxon>
    </lineage>
</organism>
<dbReference type="InterPro" id="IPR011006">
    <property type="entry name" value="CheY-like_superfamily"/>
</dbReference>
<dbReference type="CDD" id="cd00383">
    <property type="entry name" value="trans_reg_C"/>
    <property type="match status" value="1"/>
</dbReference>
<evidence type="ECO:0000256" key="5">
    <source>
        <dbReference type="PROSITE-ProRule" id="PRU01091"/>
    </source>
</evidence>
<evidence type="ECO:0000259" key="6">
    <source>
        <dbReference type="PROSITE" id="PS50110"/>
    </source>
</evidence>
<dbReference type="Pfam" id="PF00072">
    <property type="entry name" value="Response_reg"/>
    <property type="match status" value="1"/>
</dbReference>
<dbReference type="InterPro" id="IPR039420">
    <property type="entry name" value="WalR-like"/>
</dbReference>
<feature type="modified residue" description="4-aspartylphosphate" evidence="4">
    <location>
        <position position="82"/>
    </location>
</feature>
<feature type="domain" description="Response regulatory" evidence="6">
    <location>
        <begin position="35"/>
        <end position="146"/>
    </location>
</feature>
<dbReference type="Pfam" id="PF00486">
    <property type="entry name" value="Trans_reg_C"/>
    <property type="match status" value="1"/>
</dbReference>
<evidence type="ECO:0000256" key="3">
    <source>
        <dbReference type="ARBA" id="ARBA00023125"/>
    </source>
</evidence>
<dbReference type="PROSITE" id="PS51755">
    <property type="entry name" value="OMPR_PHOB"/>
    <property type="match status" value="1"/>
</dbReference>
<dbReference type="SUPFAM" id="SSF46894">
    <property type="entry name" value="C-terminal effector domain of the bipartite response regulators"/>
    <property type="match status" value="1"/>
</dbReference>
<gene>
    <name evidence="8" type="ORF">RND61_09300</name>
</gene>
<evidence type="ECO:0000313" key="9">
    <source>
        <dbReference type="Proteomes" id="UP001250181"/>
    </source>
</evidence>
<keyword evidence="2" id="KW-0902">Two-component regulatory system</keyword>
<protein>
    <submittedName>
        <fullName evidence="8">Response regulator transcription factor</fullName>
    </submittedName>
</protein>
<dbReference type="Proteomes" id="UP001250181">
    <property type="component" value="Unassembled WGS sequence"/>
</dbReference>
<keyword evidence="9" id="KW-1185">Reference proteome</keyword>
<dbReference type="InterPro" id="IPR001789">
    <property type="entry name" value="Sig_transdc_resp-reg_receiver"/>
</dbReference>
<keyword evidence="3 5" id="KW-0238">DNA-binding</keyword>
<dbReference type="PANTHER" id="PTHR48111:SF40">
    <property type="entry name" value="PHOSPHATE REGULON TRANSCRIPTIONAL REGULATORY PROTEIN PHOB"/>
    <property type="match status" value="1"/>
</dbReference>
<dbReference type="SMART" id="SM00448">
    <property type="entry name" value="REC"/>
    <property type="match status" value="1"/>
</dbReference>
<feature type="DNA-binding region" description="OmpR/PhoB-type" evidence="5">
    <location>
        <begin position="156"/>
        <end position="251"/>
    </location>
</feature>
<dbReference type="RefSeq" id="WP_315877352.1">
    <property type="nucleotide sequence ID" value="NZ_JAWCTQ010000008.1"/>
</dbReference>
<dbReference type="SMART" id="SM00862">
    <property type="entry name" value="Trans_reg_C"/>
    <property type="match status" value="1"/>
</dbReference>
<proteinExistence type="predicted"/>
<dbReference type="PROSITE" id="PS50110">
    <property type="entry name" value="RESPONSE_REGULATORY"/>
    <property type="match status" value="1"/>
</dbReference>
<evidence type="ECO:0000256" key="2">
    <source>
        <dbReference type="ARBA" id="ARBA00023012"/>
    </source>
</evidence>
<keyword evidence="1 4" id="KW-0597">Phosphoprotein</keyword>
<dbReference type="EMBL" id="JAWCTQ010000008">
    <property type="protein sequence ID" value="MDT9682269.1"/>
    <property type="molecule type" value="Genomic_DNA"/>
</dbReference>
<accession>A0ABU3QHM9</accession>
<dbReference type="InterPro" id="IPR036388">
    <property type="entry name" value="WH-like_DNA-bd_sf"/>
</dbReference>
<dbReference type="InterPro" id="IPR001867">
    <property type="entry name" value="OmpR/PhoB-type_DNA-bd"/>
</dbReference>
<evidence type="ECO:0000259" key="7">
    <source>
        <dbReference type="PROSITE" id="PS51755"/>
    </source>
</evidence>
<dbReference type="InterPro" id="IPR016032">
    <property type="entry name" value="Sig_transdc_resp-reg_C-effctor"/>
</dbReference>
<dbReference type="Gene3D" id="1.10.10.10">
    <property type="entry name" value="Winged helix-like DNA-binding domain superfamily/Winged helix DNA-binding domain"/>
    <property type="match status" value="1"/>
</dbReference>
<dbReference type="SUPFAM" id="SSF52172">
    <property type="entry name" value="CheY-like"/>
    <property type="match status" value="1"/>
</dbReference>
<sequence length="252" mass="27562">MVAHAAQPAPAEPVQRLMRRMTPRGKPIAKSGVIRVLVVEDDAEAADARVRELRRQGYAASSVDTGAAALSIHQQADLVLLDLDLPDIDGLEVCRSIREIGDKPIISVTARDTELDRVLALQAGADDCVVTSCGSREIHARIEAVLRRVHPRTEPTRILSLGPLCIDGRTREVRLHGNPVSTTAKEFELLHVLVANAESVVSRKELMARVWGTDWADSSRTIDTHVRSLRAKLGAKTWIITVRGVGYRIGRG</sequence>
<dbReference type="PANTHER" id="PTHR48111">
    <property type="entry name" value="REGULATOR OF RPOS"/>
    <property type="match status" value="1"/>
</dbReference>
<dbReference type="Gene3D" id="3.40.50.2300">
    <property type="match status" value="1"/>
</dbReference>
<evidence type="ECO:0000256" key="4">
    <source>
        <dbReference type="PROSITE-ProRule" id="PRU00169"/>
    </source>
</evidence>
<evidence type="ECO:0000256" key="1">
    <source>
        <dbReference type="ARBA" id="ARBA00022553"/>
    </source>
</evidence>
<name>A0ABU3QHM9_9ACTN</name>
<comment type="caution">
    <text evidence="8">The sequence shown here is derived from an EMBL/GenBank/DDBJ whole genome shotgun (WGS) entry which is preliminary data.</text>
</comment>
<reference evidence="8 9" key="1">
    <citation type="submission" date="2023-09" db="EMBL/GenBank/DDBJ databases">
        <title>Streptomyces sp. nov.: A antagonism against Alternaria gaisen Producing Streptochlin, Isolated from Tamarix root soil.</title>
        <authorList>
            <person name="Chen Y."/>
        </authorList>
    </citation>
    <scope>NUCLEOTIDE SEQUENCE [LARGE SCALE GENOMIC DNA]</scope>
    <source>
        <strain evidence="8 9">TRM76323</strain>
    </source>
</reference>
<evidence type="ECO:0000313" key="8">
    <source>
        <dbReference type="EMBL" id="MDT9682269.1"/>
    </source>
</evidence>
<dbReference type="Gene3D" id="6.10.250.690">
    <property type="match status" value="1"/>
</dbReference>
<feature type="domain" description="OmpR/PhoB-type" evidence="7">
    <location>
        <begin position="156"/>
        <end position="251"/>
    </location>
</feature>